<evidence type="ECO:0000256" key="3">
    <source>
        <dbReference type="ARBA" id="ARBA00020170"/>
    </source>
</evidence>
<gene>
    <name evidence="13" type="primary">recF</name>
    <name evidence="16" type="ORF">CYJ25_05075</name>
</gene>
<dbReference type="OrthoDB" id="9803889at2"/>
<dbReference type="GO" id="GO:0000731">
    <property type="term" value="P:DNA synthesis involved in DNA repair"/>
    <property type="evidence" value="ECO:0007669"/>
    <property type="project" value="TreeGrafter"/>
</dbReference>
<evidence type="ECO:0000256" key="7">
    <source>
        <dbReference type="ARBA" id="ARBA00022763"/>
    </source>
</evidence>
<dbReference type="PANTHER" id="PTHR32182">
    <property type="entry name" value="DNA REPLICATION AND REPAIR PROTEIN RECF"/>
    <property type="match status" value="1"/>
</dbReference>
<dbReference type="GO" id="GO:0005524">
    <property type="term" value="F:ATP binding"/>
    <property type="evidence" value="ECO:0007669"/>
    <property type="project" value="UniProtKB-UniRule"/>
</dbReference>
<evidence type="ECO:0000256" key="4">
    <source>
        <dbReference type="ARBA" id="ARBA00022490"/>
    </source>
</evidence>
<comment type="subcellular location">
    <subcellularLocation>
        <location evidence="1 13 14">Cytoplasm</location>
    </subcellularLocation>
</comment>
<dbReference type="PROSITE" id="PS00618">
    <property type="entry name" value="RECF_2"/>
    <property type="match status" value="1"/>
</dbReference>
<protein>
    <recommendedName>
        <fullName evidence="3 13">DNA replication and repair protein RecF</fullName>
    </recommendedName>
</protein>
<dbReference type="PANTHER" id="PTHR32182:SF0">
    <property type="entry name" value="DNA REPLICATION AND REPAIR PROTEIN RECF"/>
    <property type="match status" value="1"/>
</dbReference>
<dbReference type="NCBIfam" id="TIGR00611">
    <property type="entry name" value="recf"/>
    <property type="match status" value="1"/>
</dbReference>
<feature type="binding site" evidence="13">
    <location>
        <begin position="30"/>
        <end position="37"/>
    </location>
    <ligand>
        <name>ATP</name>
        <dbReference type="ChEBI" id="CHEBI:30616"/>
    </ligand>
</feature>
<dbReference type="Gene3D" id="3.40.50.300">
    <property type="entry name" value="P-loop containing nucleotide triphosphate hydrolases"/>
    <property type="match status" value="1"/>
</dbReference>
<dbReference type="GO" id="GO:0009432">
    <property type="term" value="P:SOS response"/>
    <property type="evidence" value="ECO:0007669"/>
    <property type="project" value="UniProtKB-UniRule"/>
</dbReference>
<evidence type="ECO:0000256" key="10">
    <source>
        <dbReference type="ARBA" id="ARBA00023204"/>
    </source>
</evidence>
<dbReference type="SUPFAM" id="SSF52540">
    <property type="entry name" value="P-loop containing nucleoside triphosphate hydrolases"/>
    <property type="match status" value="1"/>
</dbReference>
<dbReference type="RefSeq" id="WP_101628108.1">
    <property type="nucleotide sequence ID" value="NZ_PKKJ01000004.1"/>
</dbReference>
<dbReference type="HAMAP" id="MF_00365">
    <property type="entry name" value="RecF"/>
    <property type="match status" value="1"/>
</dbReference>
<evidence type="ECO:0000256" key="1">
    <source>
        <dbReference type="ARBA" id="ARBA00004496"/>
    </source>
</evidence>
<keyword evidence="4 13" id="KW-0963">Cytoplasm</keyword>
<keyword evidence="8 13" id="KW-0067">ATP-binding</keyword>
<evidence type="ECO:0000256" key="2">
    <source>
        <dbReference type="ARBA" id="ARBA00008016"/>
    </source>
</evidence>
<dbReference type="Gene3D" id="1.20.1050.90">
    <property type="entry name" value="RecF/RecN/SMC, N-terminal domain"/>
    <property type="match status" value="1"/>
</dbReference>
<keyword evidence="7 13" id="KW-0227">DNA damage</keyword>
<accession>A0A2I1I5F0</accession>
<dbReference type="Proteomes" id="UP000234545">
    <property type="component" value="Unassembled WGS sequence"/>
</dbReference>
<evidence type="ECO:0000313" key="17">
    <source>
        <dbReference type="Proteomes" id="UP000234545"/>
    </source>
</evidence>
<dbReference type="GO" id="GO:0005737">
    <property type="term" value="C:cytoplasm"/>
    <property type="evidence" value="ECO:0007669"/>
    <property type="project" value="UniProtKB-SubCell"/>
</dbReference>
<evidence type="ECO:0000256" key="5">
    <source>
        <dbReference type="ARBA" id="ARBA00022705"/>
    </source>
</evidence>
<evidence type="ECO:0000256" key="8">
    <source>
        <dbReference type="ARBA" id="ARBA00022840"/>
    </source>
</evidence>
<dbReference type="PROSITE" id="PS00617">
    <property type="entry name" value="RECF_1"/>
    <property type="match status" value="1"/>
</dbReference>
<dbReference type="GO" id="GO:0006302">
    <property type="term" value="P:double-strand break repair"/>
    <property type="evidence" value="ECO:0007669"/>
    <property type="project" value="TreeGrafter"/>
</dbReference>
<evidence type="ECO:0000256" key="13">
    <source>
        <dbReference type="HAMAP-Rule" id="MF_00365"/>
    </source>
</evidence>
<keyword evidence="9 13" id="KW-0238">DNA-binding</keyword>
<evidence type="ECO:0000256" key="9">
    <source>
        <dbReference type="ARBA" id="ARBA00023125"/>
    </source>
</evidence>
<dbReference type="InterPro" id="IPR003395">
    <property type="entry name" value="RecF/RecN/SMC_N"/>
</dbReference>
<comment type="caution">
    <text evidence="16">The sequence shown here is derived from an EMBL/GenBank/DDBJ whole genome shotgun (WGS) entry which is preliminary data.</text>
</comment>
<evidence type="ECO:0000313" key="16">
    <source>
        <dbReference type="EMBL" id="PKY66347.1"/>
    </source>
</evidence>
<dbReference type="InterPro" id="IPR042174">
    <property type="entry name" value="RecF_2"/>
</dbReference>
<dbReference type="AlphaFoldDB" id="A0A2I1I5F0"/>
<dbReference type="EMBL" id="PKKJ01000004">
    <property type="protein sequence ID" value="PKY66347.1"/>
    <property type="molecule type" value="Genomic_DNA"/>
</dbReference>
<reference evidence="16 17" key="1">
    <citation type="submission" date="2017-12" db="EMBL/GenBank/DDBJ databases">
        <title>Phylogenetic diversity of female urinary microbiome.</title>
        <authorList>
            <person name="Thomas-White K."/>
            <person name="Wolfe A.J."/>
        </authorList>
    </citation>
    <scope>NUCLEOTIDE SEQUENCE [LARGE SCALE GENOMIC DNA]</scope>
    <source>
        <strain evidence="16 17">UMB0250</strain>
    </source>
</reference>
<dbReference type="InterPro" id="IPR027417">
    <property type="entry name" value="P-loop_NTPase"/>
</dbReference>
<feature type="domain" description="RecF/RecN/SMC N-terminal" evidence="15">
    <location>
        <begin position="3"/>
        <end position="367"/>
    </location>
</feature>
<evidence type="ECO:0000256" key="11">
    <source>
        <dbReference type="ARBA" id="ARBA00023236"/>
    </source>
</evidence>
<keyword evidence="11 13" id="KW-0742">SOS response</keyword>
<evidence type="ECO:0000256" key="6">
    <source>
        <dbReference type="ARBA" id="ARBA00022741"/>
    </source>
</evidence>
<dbReference type="GO" id="GO:0006260">
    <property type="term" value="P:DNA replication"/>
    <property type="evidence" value="ECO:0007669"/>
    <property type="project" value="UniProtKB-UniRule"/>
</dbReference>
<sequence length="395" mass="43311">MRVSHVALDDFRSWGHVVIELPAGPTVFLGANGQGKTNLIEAIAYLSTFSSHRVSAESSLVRIPLDAEERPPAGAFVRVKTALEDDRSQVLELEIVRGKANRARINRTNVKPKDILGLVRTVVFAPEDLQIIRGDPSVRRAFLDDIAVQIHPLYSQTKSDFDKVARQRAALIKQAQVALRRGRVPDISTLSVWDERFAELSSQVTAMRASLVRRLSDPVATAYDDVADSPRHLALSMDASIDRKIGTNPDDSTSADLENVEAQTQRLLAALERLQDQEMERGVNLVGAHRDDLSLCLGHMPVKGFASHGESWSVGLALRLGAFDLLADDGETPILILDDVFAELDTKRRAGLTTRMDKADQVLITAAVEGDIPPELDAHVVKVAWSVDNGSEVQE</sequence>
<proteinExistence type="inferred from homology"/>
<evidence type="ECO:0000256" key="14">
    <source>
        <dbReference type="RuleBase" id="RU000578"/>
    </source>
</evidence>
<dbReference type="InterPro" id="IPR001238">
    <property type="entry name" value="DNA-binding_RecF"/>
</dbReference>
<name>A0A2I1I5F0_9ACTO</name>
<evidence type="ECO:0000256" key="12">
    <source>
        <dbReference type="ARBA" id="ARBA00025401"/>
    </source>
</evidence>
<organism evidence="16 17">
    <name type="scientific">Schaalia turicensis</name>
    <dbReference type="NCBI Taxonomy" id="131111"/>
    <lineage>
        <taxon>Bacteria</taxon>
        <taxon>Bacillati</taxon>
        <taxon>Actinomycetota</taxon>
        <taxon>Actinomycetes</taxon>
        <taxon>Actinomycetales</taxon>
        <taxon>Actinomycetaceae</taxon>
        <taxon>Schaalia</taxon>
    </lineage>
</organism>
<evidence type="ECO:0000259" key="15">
    <source>
        <dbReference type="Pfam" id="PF02463"/>
    </source>
</evidence>
<dbReference type="Pfam" id="PF02463">
    <property type="entry name" value="SMC_N"/>
    <property type="match status" value="1"/>
</dbReference>
<comment type="function">
    <text evidence="12 13 14">The RecF protein is involved in DNA metabolism; it is required for DNA replication and normal SOS inducibility. RecF binds preferentially to single-stranded, linear DNA. It also seems to bind ATP.</text>
</comment>
<comment type="similarity">
    <text evidence="2 13 14">Belongs to the RecF family.</text>
</comment>
<dbReference type="GO" id="GO:0003697">
    <property type="term" value="F:single-stranded DNA binding"/>
    <property type="evidence" value="ECO:0007669"/>
    <property type="project" value="UniProtKB-UniRule"/>
</dbReference>
<keyword evidence="10 13" id="KW-0234">DNA repair</keyword>
<dbReference type="InterPro" id="IPR018078">
    <property type="entry name" value="DNA-binding_RecF_CS"/>
</dbReference>
<keyword evidence="6 13" id="KW-0547">Nucleotide-binding</keyword>
<keyword evidence="5 13" id="KW-0235">DNA replication</keyword>